<dbReference type="PANTHER" id="PTHR23537">
    <property type="match status" value="1"/>
</dbReference>
<gene>
    <name evidence="6" type="ORF">OH818_18415</name>
</gene>
<feature type="transmembrane region" description="Helical" evidence="4">
    <location>
        <begin position="7"/>
        <end position="26"/>
    </location>
</feature>
<evidence type="ECO:0000256" key="2">
    <source>
        <dbReference type="ARBA" id="ARBA00022989"/>
    </source>
</evidence>
<dbReference type="InterPro" id="IPR010645">
    <property type="entry name" value="MFS_4"/>
</dbReference>
<dbReference type="EMBL" id="CP114029">
    <property type="protein sequence ID" value="WAP67481.1"/>
    <property type="molecule type" value="Genomic_DNA"/>
</dbReference>
<feature type="transmembrane region" description="Helical" evidence="4">
    <location>
        <begin position="97"/>
        <end position="121"/>
    </location>
</feature>
<evidence type="ECO:0000256" key="3">
    <source>
        <dbReference type="ARBA" id="ARBA00023136"/>
    </source>
</evidence>
<feature type="transmembrane region" description="Helical" evidence="4">
    <location>
        <begin position="73"/>
        <end position="91"/>
    </location>
</feature>
<evidence type="ECO:0000256" key="1">
    <source>
        <dbReference type="ARBA" id="ARBA00022692"/>
    </source>
</evidence>
<evidence type="ECO:0000256" key="4">
    <source>
        <dbReference type="SAM" id="Phobius"/>
    </source>
</evidence>
<dbReference type="PROSITE" id="PS50850">
    <property type="entry name" value="MFS"/>
    <property type="match status" value="1"/>
</dbReference>
<dbReference type="Gene3D" id="1.20.1250.20">
    <property type="entry name" value="MFS general substrate transporter like domains"/>
    <property type="match status" value="2"/>
</dbReference>
<dbReference type="Pfam" id="PF06779">
    <property type="entry name" value="MFS_4"/>
    <property type="match status" value="1"/>
</dbReference>
<feature type="transmembrane region" description="Helical" evidence="4">
    <location>
        <begin position="133"/>
        <end position="151"/>
    </location>
</feature>
<protein>
    <submittedName>
        <fullName evidence="6">YbfB/YjiJ family MFS transporter</fullName>
    </submittedName>
</protein>
<dbReference type="InterPro" id="IPR020846">
    <property type="entry name" value="MFS_dom"/>
</dbReference>
<keyword evidence="3 4" id="KW-0472">Membrane</keyword>
<dbReference type="RefSeq" id="WP_268879942.1">
    <property type="nucleotide sequence ID" value="NZ_CP114029.1"/>
</dbReference>
<dbReference type="Proteomes" id="UP001164020">
    <property type="component" value="Chromosome"/>
</dbReference>
<feature type="domain" description="Major facilitator superfamily (MFS) profile" evidence="5">
    <location>
        <begin position="8"/>
        <end position="387"/>
    </location>
</feature>
<keyword evidence="2 4" id="KW-1133">Transmembrane helix</keyword>
<evidence type="ECO:0000259" key="5">
    <source>
        <dbReference type="PROSITE" id="PS50850"/>
    </source>
</evidence>
<evidence type="ECO:0000313" key="7">
    <source>
        <dbReference type="Proteomes" id="UP001164020"/>
    </source>
</evidence>
<dbReference type="PANTHER" id="PTHR23537:SF1">
    <property type="entry name" value="SUGAR TRANSPORTER"/>
    <property type="match status" value="1"/>
</dbReference>
<keyword evidence="1 4" id="KW-0812">Transmembrane</keyword>
<feature type="transmembrane region" description="Helical" evidence="4">
    <location>
        <begin position="46"/>
        <end position="66"/>
    </location>
</feature>
<sequence length="387" mass="40146">MHPTTRLLLGGSLTLAIVMGVGRFLYTPLLPLMQRQYGFGPDVAGLIASVNFAGYLAGSMLVAFIASRSMRRMVFQTSLVTSVATTVAMGLTSDLELWLILRTISGITSAGAMITAAGIVAESLSKVGEDGRLAWVFGGVGAGIAASGLIVHELAGTLPSSSLWVLVGIVTAALMPIALVFVGDLDLPARPRPVGRPRRVPRPLPFWPLFVTYSCEGLGYSVFATFIVALIKSRPGIEGLGDWVWIITGIAVLPSCLVWAKIAERIGFSAALALAYVAQIVAVLLPVVSETPAAALLAALLFGGTFIAITTLTIPLGRHGLGGRGFAVLTAGFGLGQMLGPLGAGFLVEGEAGYAMPLAASAAVLVLGLLALGAAIWRRDALERRAL</sequence>
<feature type="transmembrane region" description="Helical" evidence="4">
    <location>
        <begin position="243"/>
        <end position="260"/>
    </location>
</feature>
<keyword evidence="7" id="KW-1185">Reference proteome</keyword>
<feature type="transmembrane region" description="Helical" evidence="4">
    <location>
        <begin position="326"/>
        <end position="348"/>
    </location>
</feature>
<proteinExistence type="predicted"/>
<feature type="transmembrane region" description="Helical" evidence="4">
    <location>
        <begin position="206"/>
        <end position="231"/>
    </location>
</feature>
<feature type="transmembrane region" description="Helical" evidence="4">
    <location>
        <begin position="163"/>
        <end position="185"/>
    </location>
</feature>
<dbReference type="InterPro" id="IPR036259">
    <property type="entry name" value="MFS_trans_sf"/>
</dbReference>
<feature type="transmembrane region" description="Helical" evidence="4">
    <location>
        <begin position="354"/>
        <end position="377"/>
    </location>
</feature>
<feature type="transmembrane region" description="Helical" evidence="4">
    <location>
        <begin position="294"/>
        <end position="314"/>
    </location>
</feature>
<feature type="transmembrane region" description="Helical" evidence="4">
    <location>
        <begin position="267"/>
        <end position="288"/>
    </location>
</feature>
<reference evidence="6" key="1">
    <citation type="submission" date="2022-12" db="EMBL/GenBank/DDBJ databases">
        <title>Jiella pelagia sp. nov., isolated from phosphonate enriched culture of Northwest Pacific surface seawater.</title>
        <authorList>
            <person name="Shin D.Y."/>
            <person name="Hwang C.Y."/>
        </authorList>
    </citation>
    <scope>NUCLEOTIDE SEQUENCE</scope>
    <source>
        <strain evidence="6">HL-NP1</strain>
    </source>
</reference>
<accession>A0ABY7BVM9</accession>
<organism evidence="6 7">
    <name type="scientific">Jiella pelagia</name>
    <dbReference type="NCBI Taxonomy" id="2986949"/>
    <lineage>
        <taxon>Bacteria</taxon>
        <taxon>Pseudomonadati</taxon>
        <taxon>Pseudomonadota</taxon>
        <taxon>Alphaproteobacteria</taxon>
        <taxon>Hyphomicrobiales</taxon>
        <taxon>Aurantimonadaceae</taxon>
        <taxon>Jiella</taxon>
    </lineage>
</organism>
<dbReference type="SUPFAM" id="SSF103473">
    <property type="entry name" value="MFS general substrate transporter"/>
    <property type="match status" value="1"/>
</dbReference>
<name>A0ABY7BVM9_9HYPH</name>
<evidence type="ECO:0000313" key="6">
    <source>
        <dbReference type="EMBL" id="WAP67481.1"/>
    </source>
</evidence>